<accession>A0A9D4RWQ0</accession>
<dbReference type="Pfam" id="PF08600">
    <property type="entry name" value="NuBaID_C"/>
    <property type="match status" value="1"/>
</dbReference>
<dbReference type="Proteomes" id="UP000828390">
    <property type="component" value="Unassembled WGS sequence"/>
</dbReference>
<comment type="caution">
    <text evidence="2">The sequence shown here is derived from an EMBL/GenBank/DDBJ whole genome shotgun (WGS) entry which is preliminary data.</text>
</comment>
<proteinExistence type="predicted"/>
<dbReference type="GO" id="GO:0008270">
    <property type="term" value="F:zinc ion binding"/>
    <property type="evidence" value="ECO:0007669"/>
    <property type="project" value="InterPro"/>
</dbReference>
<reference evidence="2" key="1">
    <citation type="journal article" date="2019" name="bioRxiv">
        <title>The Genome of the Zebra Mussel, Dreissena polymorpha: A Resource for Invasive Species Research.</title>
        <authorList>
            <person name="McCartney M.A."/>
            <person name="Auch B."/>
            <person name="Kono T."/>
            <person name="Mallez S."/>
            <person name="Zhang Y."/>
            <person name="Obille A."/>
            <person name="Becker A."/>
            <person name="Abrahante J.E."/>
            <person name="Garbe J."/>
            <person name="Badalamenti J.P."/>
            <person name="Herman A."/>
            <person name="Mangelson H."/>
            <person name="Liachko I."/>
            <person name="Sullivan S."/>
            <person name="Sone E.D."/>
            <person name="Koren S."/>
            <person name="Silverstein K.A.T."/>
            <person name="Beckman K.B."/>
            <person name="Gohl D.M."/>
        </authorList>
    </citation>
    <scope>NUCLEOTIDE SEQUENCE</scope>
    <source>
        <strain evidence="2">Duluth1</strain>
        <tissue evidence="2">Whole animal</tissue>
    </source>
</reference>
<gene>
    <name evidence="2" type="ORF">DPMN_005313</name>
</gene>
<name>A0A9D4RWQ0_DREPO</name>
<sequence length="105" mass="11779">MSLITCDNNFIQQEKKQCFDPVAEHRFWCPWIQCEVPEKGGHVAGSSPSPSVAIANAEHADTAGRPGWLRVVKILCHSDEGNELHVQLKKVLKWVKYSVGDVLMH</sequence>
<reference evidence="2" key="2">
    <citation type="submission" date="2020-11" db="EMBL/GenBank/DDBJ databases">
        <authorList>
            <person name="McCartney M.A."/>
            <person name="Auch B."/>
            <person name="Kono T."/>
            <person name="Mallez S."/>
            <person name="Becker A."/>
            <person name="Gohl D.M."/>
            <person name="Silverstein K.A.T."/>
            <person name="Koren S."/>
            <person name="Bechman K.B."/>
            <person name="Herman A."/>
            <person name="Abrahante J.E."/>
            <person name="Garbe J."/>
        </authorList>
    </citation>
    <scope>NUCLEOTIDE SEQUENCE</scope>
    <source>
        <strain evidence="2">Duluth1</strain>
        <tissue evidence="2">Whole animal</tissue>
    </source>
</reference>
<dbReference type="InterPro" id="IPR013909">
    <property type="entry name" value="NuBaID_C"/>
</dbReference>
<protein>
    <recommendedName>
        <fullName evidence="1">NuBaID C-terminal domain-containing protein</fullName>
    </recommendedName>
</protein>
<evidence type="ECO:0000313" key="3">
    <source>
        <dbReference type="Proteomes" id="UP000828390"/>
    </source>
</evidence>
<dbReference type="AlphaFoldDB" id="A0A9D4RWQ0"/>
<evidence type="ECO:0000313" key="2">
    <source>
        <dbReference type="EMBL" id="KAH3881387.1"/>
    </source>
</evidence>
<evidence type="ECO:0000259" key="1">
    <source>
        <dbReference type="Pfam" id="PF08600"/>
    </source>
</evidence>
<feature type="domain" description="NuBaID C-terminal" evidence="1">
    <location>
        <begin position="17"/>
        <end position="42"/>
    </location>
</feature>
<dbReference type="EMBL" id="JAIWYP010000001">
    <property type="protein sequence ID" value="KAH3881387.1"/>
    <property type="molecule type" value="Genomic_DNA"/>
</dbReference>
<keyword evidence="3" id="KW-1185">Reference proteome</keyword>
<organism evidence="2 3">
    <name type="scientific">Dreissena polymorpha</name>
    <name type="common">Zebra mussel</name>
    <name type="synonym">Mytilus polymorpha</name>
    <dbReference type="NCBI Taxonomy" id="45954"/>
    <lineage>
        <taxon>Eukaryota</taxon>
        <taxon>Metazoa</taxon>
        <taxon>Spiralia</taxon>
        <taxon>Lophotrochozoa</taxon>
        <taxon>Mollusca</taxon>
        <taxon>Bivalvia</taxon>
        <taxon>Autobranchia</taxon>
        <taxon>Heteroconchia</taxon>
        <taxon>Euheterodonta</taxon>
        <taxon>Imparidentia</taxon>
        <taxon>Neoheterodontei</taxon>
        <taxon>Myida</taxon>
        <taxon>Dreissenoidea</taxon>
        <taxon>Dreissenidae</taxon>
        <taxon>Dreissena</taxon>
    </lineage>
</organism>